<feature type="chain" id="PRO_5039257659" description="DUF5105 domain-containing protein" evidence="1">
    <location>
        <begin position="22"/>
        <end position="213"/>
    </location>
</feature>
<dbReference type="PROSITE" id="PS51257">
    <property type="entry name" value="PROKAR_LIPOPROTEIN"/>
    <property type="match status" value="1"/>
</dbReference>
<proteinExistence type="predicted"/>
<protein>
    <recommendedName>
        <fullName evidence="4">DUF5105 domain-containing protein</fullName>
    </recommendedName>
</protein>
<dbReference type="Proteomes" id="UP000470082">
    <property type="component" value="Unassembled WGS sequence"/>
</dbReference>
<dbReference type="RefSeq" id="WP_154461656.1">
    <property type="nucleotide sequence ID" value="NZ_JBJEEW010000090.1"/>
</dbReference>
<evidence type="ECO:0000313" key="3">
    <source>
        <dbReference type="Proteomes" id="UP000470082"/>
    </source>
</evidence>
<evidence type="ECO:0000256" key="1">
    <source>
        <dbReference type="SAM" id="SignalP"/>
    </source>
</evidence>
<accession>A0A7X2T4G4</accession>
<dbReference type="EMBL" id="VUMM01000036">
    <property type="protein sequence ID" value="MSS02447.1"/>
    <property type="molecule type" value="Genomic_DNA"/>
</dbReference>
<keyword evidence="3" id="KW-1185">Reference proteome</keyword>
<evidence type="ECO:0000313" key="2">
    <source>
        <dbReference type="EMBL" id="MSS02447.1"/>
    </source>
</evidence>
<name>A0A7X2T4G4_9FIRM</name>
<evidence type="ECO:0008006" key="4">
    <source>
        <dbReference type="Google" id="ProtNLM"/>
    </source>
</evidence>
<feature type="signal peptide" evidence="1">
    <location>
        <begin position="1"/>
        <end position="21"/>
    </location>
</feature>
<gene>
    <name evidence="2" type="ORF">FYJ50_10230</name>
</gene>
<sequence>MKKFLSLLFSLVLLCACSSQDNNVKSVVDNYFSSVQSGDYQGAVFYYSDDVEDGYEISGLQEELNEIYQEYDLGEDFEDASNDFVSNVLKRLVSSYTIKEVQVNGNEAIVEAEVNGIHTDALNFDNIDDELNGEIDDYTKNNESVLQQLYLEQGEDAMYAKIYKDFTKIVYDWMNEQVNQADTIDYKVRLELKQVDSQWKISEIGIYDYELNS</sequence>
<organism evidence="2 3">
    <name type="scientific">Floccifex porci</name>
    <dbReference type="NCBI Taxonomy" id="2606629"/>
    <lineage>
        <taxon>Bacteria</taxon>
        <taxon>Bacillati</taxon>
        <taxon>Bacillota</taxon>
        <taxon>Erysipelotrichia</taxon>
        <taxon>Erysipelotrichales</taxon>
        <taxon>Erysipelotrichaceae</taxon>
        <taxon>Floccifex</taxon>
    </lineage>
</organism>
<reference evidence="2 3" key="1">
    <citation type="submission" date="2019-08" db="EMBL/GenBank/DDBJ databases">
        <title>In-depth cultivation of the pig gut microbiome towards novel bacterial diversity and tailored functional studies.</title>
        <authorList>
            <person name="Wylensek D."/>
            <person name="Hitch T.C.A."/>
            <person name="Clavel T."/>
        </authorList>
    </citation>
    <scope>NUCLEOTIDE SEQUENCE [LARGE SCALE GENOMIC DNA]</scope>
    <source>
        <strain evidence="2 3">LKV-178-WT-2G</strain>
    </source>
</reference>
<comment type="caution">
    <text evidence="2">The sequence shown here is derived from an EMBL/GenBank/DDBJ whole genome shotgun (WGS) entry which is preliminary data.</text>
</comment>
<keyword evidence="1" id="KW-0732">Signal</keyword>
<dbReference type="AlphaFoldDB" id="A0A7X2T4G4"/>